<dbReference type="VEuPathDB" id="AmoebaDB:EIN_372320"/>
<dbReference type="GeneID" id="14891683"/>
<dbReference type="RefSeq" id="XP_004259581.1">
    <property type="nucleotide sequence ID" value="XM_004259533.1"/>
</dbReference>
<accession>A0A0A1UC44</accession>
<organism evidence="2 3">
    <name type="scientific">Entamoeba invadens IP1</name>
    <dbReference type="NCBI Taxonomy" id="370355"/>
    <lineage>
        <taxon>Eukaryota</taxon>
        <taxon>Amoebozoa</taxon>
        <taxon>Evosea</taxon>
        <taxon>Archamoebae</taxon>
        <taxon>Mastigamoebida</taxon>
        <taxon>Entamoebidae</taxon>
        <taxon>Entamoeba</taxon>
    </lineage>
</organism>
<gene>
    <name evidence="2" type="ORF">EIN_372320</name>
</gene>
<keyword evidence="3" id="KW-1185">Reference proteome</keyword>
<feature type="chain" id="PRO_5001980787" description="Competence protein ComEC" evidence="1">
    <location>
        <begin position="18"/>
        <end position="376"/>
    </location>
</feature>
<name>A0A0A1UC44_ENTIV</name>
<reference evidence="2 3" key="1">
    <citation type="submission" date="2012-10" db="EMBL/GenBank/DDBJ databases">
        <authorList>
            <person name="Zafar N."/>
            <person name="Inman J."/>
            <person name="Hall N."/>
            <person name="Lorenzi H."/>
            <person name="Caler E."/>
        </authorList>
    </citation>
    <scope>NUCLEOTIDE SEQUENCE [LARGE SCALE GENOMIC DNA]</scope>
    <source>
        <strain evidence="2 3">IP1</strain>
    </source>
</reference>
<proteinExistence type="predicted"/>
<dbReference type="InterPro" id="IPR036866">
    <property type="entry name" value="RibonucZ/Hydroxyglut_hydro"/>
</dbReference>
<dbReference type="PANTHER" id="PTHR30619">
    <property type="entry name" value="DNA INTERNALIZATION/COMPETENCE PROTEIN COMEC/REC2"/>
    <property type="match status" value="1"/>
</dbReference>
<dbReference type="Proteomes" id="UP000014680">
    <property type="component" value="Unassembled WGS sequence"/>
</dbReference>
<sequence>MASLSLLVAFFFSLVLSRDSLEIHVFAIGQADSQLIVYPSGYSILVDAGETTSASMNCKKIADWIKSILNSTKVDVGVISHLHQDHVGVPFKSGFWYLLETSGISFGQIIDRDSGVVKSNVTDCSTEDDIDWHNVGSLTTTSIEWVCYATQTKLVTKIQSNRKLASACSNQITPPDVGASVEIVVVDALGVTYKNVLLSGDHHTESAPPSENDYTIALRVQYGDFVYSTAGDLDGQYSRGSAYYYHDIETSYKDKVGQVDVYHANHHGSDHSNNENWMNTLKPTVSIVSCGANNNYGHPTLNAMTNMNVTSKKIYLTQDCNPTVTDGFVDNTVIVNDQIIVKYNKGENYFTVTNSIESFTDTFDVIQDKPQRQNCD</sequence>
<dbReference type="OrthoDB" id="30383at2759"/>
<keyword evidence="1" id="KW-0732">Signal</keyword>
<protein>
    <recommendedName>
        <fullName evidence="4">Competence protein ComEC</fullName>
    </recommendedName>
</protein>
<dbReference type="InterPro" id="IPR052159">
    <property type="entry name" value="Competence_DNA_uptake"/>
</dbReference>
<dbReference type="PANTHER" id="PTHR30619:SF1">
    <property type="entry name" value="RECOMBINATION PROTEIN 2"/>
    <property type="match status" value="1"/>
</dbReference>
<dbReference type="Gene3D" id="3.60.15.10">
    <property type="entry name" value="Ribonuclease Z/Hydroxyacylglutathione hydrolase-like"/>
    <property type="match status" value="1"/>
</dbReference>
<dbReference type="SUPFAM" id="SSF56281">
    <property type="entry name" value="Metallo-hydrolase/oxidoreductase"/>
    <property type="match status" value="1"/>
</dbReference>
<evidence type="ECO:0000313" key="2">
    <source>
        <dbReference type="EMBL" id="ELP92810.1"/>
    </source>
</evidence>
<dbReference type="KEGG" id="eiv:EIN_372320"/>
<evidence type="ECO:0000313" key="3">
    <source>
        <dbReference type="Proteomes" id="UP000014680"/>
    </source>
</evidence>
<evidence type="ECO:0000256" key="1">
    <source>
        <dbReference type="SAM" id="SignalP"/>
    </source>
</evidence>
<evidence type="ECO:0008006" key="4">
    <source>
        <dbReference type="Google" id="ProtNLM"/>
    </source>
</evidence>
<feature type="signal peptide" evidence="1">
    <location>
        <begin position="1"/>
        <end position="17"/>
    </location>
</feature>
<dbReference type="AlphaFoldDB" id="A0A0A1UC44"/>
<dbReference type="EMBL" id="KB206332">
    <property type="protein sequence ID" value="ELP92810.1"/>
    <property type="molecule type" value="Genomic_DNA"/>
</dbReference>